<dbReference type="PIRSF" id="PIRSF000350">
    <property type="entry name" value="Mercury_reductase_MerA"/>
    <property type="match status" value="1"/>
</dbReference>
<keyword evidence="10" id="KW-1185">Reference proteome</keyword>
<dbReference type="InterPro" id="IPR004099">
    <property type="entry name" value="Pyr_nucl-diS_OxRdtase_dimer"/>
</dbReference>
<dbReference type="InterPro" id="IPR016156">
    <property type="entry name" value="FAD/NAD-linked_Rdtase_dimer_sf"/>
</dbReference>
<dbReference type="RefSeq" id="WP_163493449.1">
    <property type="nucleotide sequence ID" value="NZ_CP048711.1"/>
</dbReference>
<dbReference type="GO" id="GO:0004148">
    <property type="term" value="F:dihydrolipoyl dehydrogenase (NADH) activity"/>
    <property type="evidence" value="ECO:0007669"/>
    <property type="project" value="UniProtKB-EC"/>
</dbReference>
<feature type="binding site" evidence="5">
    <location>
        <begin position="141"/>
        <end position="143"/>
    </location>
    <ligand>
        <name>FAD</name>
        <dbReference type="ChEBI" id="CHEBI:57692"/>
    </ligand>
</feature>
<dbReference type="Pfam" id="PF02852">
    <property type="entry name" value="Pyr_redox_dim"/>
    <property type="match status" value="1"/>
</dbReference>
<feature type="active site" description="Proton acceptor" evidence="4">
    <location>
        <position position="446"/>
    </location>
</feature>
<name>A0A6C0TXS1_9GAMM</name>
<comment type="similarity">
    <text evidence="1">Belongs to the class-I pyridine nucleotide-disulfide oxidoreductase family.</text>
</comment>
<dbReference type="EC" id="1.8.1.4" evidence="9"/>
<evidence type="ECO:0000313" key="9">
    <source>
        <dbReference type="EMBL" id="QIB64199.1"/>
    </source>
</evidence>
<dbReference type="InterPro" id="IPR023753">
    <property type="entry name" value="FAD/NAD-binding_dom"/>
</dbReference>
<organism evidence="9 10">
    <name type="scientific">Kineobactrum salinum</name>
    <dbReference type="NCBI Taxonomy" id="2708301"/>
    <lineage>
        <taxon>Bacteria</taxon>
        <taxon>Pseudomonadati</taxon>
        <taxon>Pseudomonadota</taxon>
        <taxon>Gammaproteobacteria</taxon>
        <taxon>Cellvibrionales</taxon>
        <taxon>Halieaceae</taxon>
        <taxon>Kineobactrum</taxon>
    </lineage>
</organism>
<keyword evidence="5" id="KW-0547">Nucleotide-binding</keyword>
<keyword evidence="2" id="KW-0285">Flavoprotein</keyword>
<feature type="binding site" evidence="5">
    <location>
        <begin position="178"/>
        <end position="185"/>
    </location>
    <ligand>
        <name>NAD(+)</name>
        <dbReference type="ChEBI" id="CHEBI:57540"/>
    </ligand>
</feature>
<gene>
    <name evidence="9" type="ORF">G3T16_01000</name>
</gene>
<dbReference type="GO" id="GO:0050660">
    <property type="term" value="F:flavin adenine dinucleotide binding"/>
    <property type="evidence" value="ECO:0007669"/>
    <property type="project" value="TreeGrafter"/>
</dbReference>
<dbReference type="SUPFAM" id="SSF55424">
    <property type="entry name" value="FAD/NAD-linked reductases, dimerisation (C-terminal) domain"/>
    <property type="match status" value="1"/>
</dbReference>
<dbReference type="Pfam" id="PF07992">
    <property type="entry name" value="Pyr_redox_2"/>
    <property type="match status" value="1"/>
</dbReference>
<accession>A0A6C0TXS1</accession>
<dbReference type="KEGG" id="kim:G3T16_01000"/>
<proteinExistence type="inferred from homology"/>
<evidence type="ECO:0000259" key="7">
    <source>
        <dbReference type="Pfam" id="PF02852"/>
    </source>
</evidence>
<dbReference type="NCBIfam" id="NF004939">
    <property type="entry name" value="PRK06292.1-1"/>
    <property type="match status" value="1"/>
</dbReference>
<evidence type="ECO:0000256" key="3">
    <source>
        <dbReference type="ARBA" id="ARBA00022827"/>
    </source>
</evidence>
<dbReference type="PRINTS" id="PR00411">
    <property type="entry name" value="PNDRDTASEI"/>
</dbReference>
<feature type="domain" description="Pyridine nucleotide-disulphide oxidoreductase dimerisation" evidence="7">
    <location>
        <begin position="349"/>
        <end position="456"/>
    </location>
</feature>
<dbReference type="AlphaFoldDB" id="A0A6C0TXS1"/>
<evidence type="ECO:0000256" key="6">
    <source>
        <dbReference type="PIRSR" id="PIRSR000350-4"/>
    </source>
</evidence>
<feature type="binding site" evidence="5">
    <location>
        <position position="52"/>
    </location>
    <ligand>
        <name>FAD</name>
        <dbReference type="ChEBI" id="CHEBI:57692"/>
    </ligand>
</feature>
<dbReference type="PRINTS" id="PR00368">
    <property type="entry name" value="FADPNR"/>
</dbReference>
<evidence type="ECO:0000259" key="8">
    <source>
        <dbReference type="Pfam" id="PF07992"/>
    </source>
</evidence>
<dbReference type="PANTHER" id="PTHR43014">
    <property type="entry name" value="MERCURIC REDUCTASE"/>
    <property type="match status" value="1"/>
</dbReference>
<dbReference type="InterPro" id="IPR001100">
    <property type="entry name" value="Pyr_nuc-diS_OxRdtase"/>
</dbReference>
<keyword evidence="3 5" id="KW-0274">FAD</keyword>
<dbReference type="Gene3D" id="3.30.390.30">
    <property type="match status" value="1"/>
</dbReference>
<evidence type="ECO:0000313" key="10">
    <source>
        <dbReference type="Proteomes" id="UP000477680"/>
    </source>
</evidence>
<dbReference type="InterPro" id="IPR036188">
    <property type="entry name" value="FAD/NAD-bd_sf"/>
</dbReference>
<comment type="cofactor">
    <cofactor evidence="5">
        <name>FAD</name>
        <dbReference type="ChEBI" id="CHEBI:57692"/>
    </cofactor>
    <text evidence="5">Binds 1 FAD per subunit.</text>
</comment>
<evidence type="ECO:0000256" key="2">
    <source>
        <dbReference type="ARBA" id="ARBA00022630"/>
    </source>
</evidence>
<evidence type="ECO:0000256" key="1">
    <source>
        <dbReference type="ARBA" id="ARBA00007532"/>
    </source>
</evidence>
<feature type="domain" description="FAD/NAD(P)-binding" evidence="8">
    <location>
        <begin position="7"/>
        <end position="326"/>
    </location>
</feature>
<feature type="binding site" evidence="5">
    <location>
        <position position="311"/>
    </location>
    <ligand>
        <name>FAD</name>
        <dbReference type="ChEBI" id="CHEBI:57692"/>
    </ligand>
</feature>
<feature type="disulfide bond" description="Redox-active" evidence="6">
    <location>
        <begin position="43"/>
        <end position="48"/>
    </location>
</feature>
<dbReference type="InterPro" id="IPR036324">
    <property type="entry name" value="Mn/Fe_SOD_N_sf"/>
</dbReference>
<dbReference type="Gene3D" id="1.10.287.990">
    <property type="entry name" value="Fe,Mn superoxide dismutase (SOD) domain"/>
    <property type="match status" value="1"/>
</dbReference>
<reference evidence="9 10" key="1">
    <citation type="submission" date="2020-02" db="EMBL/GenBank/DDBJ databases">
        <title>Genome sequencing for Kineobactrum sp. M2.</title>
        <authorList>
            <person name="Park S.-J."/>
        </authorList>
    </citation>
    <scope>NUCLEOTIDE SEQUENCE [LARGE SCALE GENOMIC DNA]</scope>
    <source>
        <strain evidence="9 10">M2</strain>
    </source>
</reference>
<keyword evidence="5" id="KW-0520">NAD</keyword>
<dbReference type="Gene3D" id="3.50.50.60">
    <property type="entry name" value="FAD/NAD(P)-binding domain"/>
    <property type="match status" value="2"/>
</dbReference>
<dbReference type="SUPFAM" id="SSF51905">
    <property type="entry name" value="FAD/NAD(P)-binding domain"/>
    <property type="match status" value="1"/>
</dbReference>
<dbReference type="Proteomes" id="UP000477680">
    <property type="component" value="Chromosome"/>
</dbReference>
<dbReference type="PANTHER" id="PTHR43014:SF4">
    <property type="entry name" value="PYRIDINE NUCLEOTIDE-DISULFIDE OXIDOREDUCTASE RCLA-RELATED"/>
    <property type="match status" value="1"/>
</dbReference>
<evidence type="ECO:0000256" key="4">
    <source>
        <dbReference type="PIRSR" id="PIRSR000350-2"/>
    </source>
</evidence>
<sequence>MDIRKVDIAIIGAGSAGLTAYNAALKHSDNLVLIEGDVYGTTCARVGCMPSKLLIAAADSAHEAARSGLFGIQVGNVVVDGGQVLDRVRRERDAFVGAVLTAMETIPAAHKLWGRARFLAPGRLAVGENLQVEAERIVIATGSSPSIPDMFKDLGDRLLVNDSLFELPSLPASIAVFGAGPLGLELGQALSRLGVRVRMFGRGGSLGGIADEEIRSYAERCFNEEFYLDTRSEVTAVSLTDEGVSVTFKHREKGQVTETFEYVLAATGRSPNLGDLHLADNSGLTLDDKGIPVTDPSTLQCGDSPVFLVGDANSHAPVLHEAANEGRIAGGNAGRYPDLASVERQVPFAVVFSSPQIVTVGVPVARLSATERQPYVTGSSCFENQGRSKVIGKNRGILKVYAESGSGIFVGAEMFGPDAEHIGHLLAWAAQQRLTVPAMLAMPFYHPVVEEGVRSALKDLNSKLKKVSVAVNECLECGPGA</sequence>
<feature type="binding site" evidence="5">
    <location>
        <position position="268"/>
    </location>
    <ligand>
        <name>NAD(+)</name>
        <dbReference type="ChEBI" id="CHEBI:57540"/>
    </ligand>
</feature>
<dbReference type="EMBL" id="CP048711">
    <property type="protein sequence ID" value="QIB64199.1"/>
    <property type="molecule type" value="Genomic_DNA"/>
</dbReference>
<evidence type="ECO:0000256" key="5">
    <source>
        <dbReference type="PIRSR" id="PIRSR000350-3"/>
    </source>
</evidence>
<protein>
    <submittedName>
        <fullName evidence="9">Dihydrolipoyl dehydrogenase</fullName>
        <ecNumber evidence="9">1.8.1.4</ecNumber>
    </submittedName>
</protein>
<keyword evidence="9" id="KW-0560">Oxidoreductase</keyword>
<dbReference type="GO" id="GO:0003955">
    <property type="term" value="F:NAD(P)H dehydrogenase (quinone) activity"/>
    <property type="evidence" value="ECO:0007669"/>
    <property type="project" value="TreeGrafter"/>
</dbReference>